<dbReference type="EMBL" id="CP001683">
    <property type="protein sequence ID" value="ACU96294.1"/>
    <property type="molecule type" value="Genomic_DNA"/>
</dbReference>
<dbReference type="Proteomes" id="UP000000841">
    <property type="component" value="Chromosome"/>
</dbReference>
<dbReference type="CDD" id="cd15482">
    <property type="entry name" value="Sialidase_non-viral"/>
    <property type="match status" value="1"/>
</dbReference>
<keyword evidence="3" id="KW-1185">Reference proteome</keyword>
<dbReference type="Gene3D" id="2.60.120.560">
    <property type="entry name" value="Exo-inulinase, domain 1"/>
    <property type="match status" value="1"/>
</dbReference>
<dbReference type="SUPFAM" id="SSF50939">
    <property type="entry name" value="Sialidases"/>
    <property type="match status" value="1"/>
</dbReference>
<dbReference type="Gene3D" id="2.120.10.10">
    <property type="match status" value="1"/>
</dbReference>
<dbReference type="KEGG" id="svi:Svir_12450"/>
<dbReference type="eggNOG" id="COG4409">
    <property type="taxonomic scope" value="Bacteria"/>
</dbReference>
<accession>C7MPP9</accession>
<evidence type="ECO:0000259" key="1">
    <source>
        <dbReference type="Pfam" id="PF13088"/>
    </source>
</evidence>
<dbReference type="STRING" id="471857.Svir_12450"/>
<reference evidence="2 3" key="1">
    <citation type="journal article" date="2009" name="Stand. Genomic Sci.">
        <title>Complete genome sequence of Saccharomonospora viridis type strain (P101).</title>
        <authorList>
            <person name="Pati A."/>
            <person name="Sikorski J."/>
            <person name="Nolan M."/>
            <person name="Lapidus A."/>
            <person name="Copeland A."/>
            <person name="Glavina Del Rio T."/>
            <person name="Lucas S."/>
            <person name="Chen F."/>
            <person name="Tice H."/>
            <person name="Pitluck S."/>
            <person name="Cheng J.F."/>
            <person name="Chertkov O."/>
            <person name="Brettin T."/>
            <person name="Han C."/>
            <person name="Detter J.C."/>
            <person name="Kuske C."/>
            <person name="Bruce D."/>
            <person name="Goodwin L."/>
            <person name="Chain P."/>
            <person name="D'haeseleer P."/>
            <person name="Chen A."/>
            <person name="Palaniappan K."/>
            <person name="Ivanova N."/>
            <person name="Mavromatis K."/>
            <person name="Mikhailova N."/>
            <person name="Rohde M."/>
            <person name="Tindall B.J."/>
            <person name="Goker M."/>
            <person name="Bristow J."/>
            <person name="Eisen J.A."/>
            <person name="Markowitz V."/>
            <person name="Hugenholtz P."/>
            <person name="Kyrpides N.C."/>
            <person name="Klenk H.P."/>
        </authorList>
    </citation>
    <scope>NUCLEOTIDE SEQUENCE [LARGE SCALE GENOMIC DNA]</scope>
    <source>
        <strain evidence="3">ATCC 15386 / DSM 43017 / JCM 3036 / NBRC 12207 / P101</strain>
    </source>
</reference>
<dbReference type="HOGENOM" id="CLU_313719_0_0_11"/>
<evidence type="ECO:0000313" key="2">
    <source>
        <dbReference type="EMBL" id="ACU96294.1"/>
    </source>
</evidence>
<organism evidence="2 3">
    <name type="scientific">Saccharomonospora viridis (strain ATCC 15386 / DSM 43017 / JCM 3036 / CCUG 5913 / NBRC 12207 / NCIMB 9602 / P101)</name>
    <name type="common">Thermoactinomyces viridis</name>
    <dbReference type="NCBI Taxonomy" id="471857"/>
    <lineage>
        <taxon>Bacteria</taxon>
        <taxon>Bacillati</taxon>
        <taxon>Actinomycetota</taxon>
        <taxon>Actinomycetes</taxon>
        <taxon>Pseudonocardiales</taxon>
        <taxon>Pseudonocardiaceae</taxon>
        <taxon>Saccharomonospora</taxon>
    </lineage>
</organism>
<dbReference type="InterPro" id="IPR011040">
    <property type="entry name" value="Sialidase"/>
</dbReference>
<dbReference type="AlphaFoldDB" id="C7MPP9"/>
<dbReference type="PANTHER" id="PTHR43752">
    <property type="entry name" value="BNR/ASP-BOX REPEAT FAMILY PROTEIN"/>
    <property type="match status" value="1"/>
</dbReference>
<name>C7MPP9_SACVD</name>
<proteinExistence type="predicted"/>
<dbReference type="PANTHER" id="PTHR43752:SF2">
    <property type="entry name" value="BNR_ASP-BOX REPEAT FAMILY PROTEIN"/>
    <property type="match status" value="1"/>
</dbReference>
<dbReference type="RefSeq" id="WP_015785609.1">
    <property type="nucleotide sequence ID" value="NC_013159.1"/>
</dbReference>
<evidence type="ECO:0000313" key="3">
    <source>
        <dbReference type="Proteomes" id="UP000000841"/>
    </source>
</evidence>
<dbReference type="InterPro" id="IPR036278">
    <property type="entry name" value="Sialidase_sf"/>
</dbReference>
<dbReference type="Pfam" id="PF13088">
    <property type="entry name" value="BNR_2"/>
    <property type="match status" value="1"/>
</dbReference>
<feature type="domain" description="Sialidase" evidence="1">
    <location>
        <begin position="409"/>
        <end position="609"/>
    </location>
</feature>
<sequence length="933" mass="98808">MPLPSAWDTVPVFGAHVQINGEPAQGSITFTARQRLHSYADEIAILPGPITAFLGQDGRFEIALPTTDDPDITPSGWAWEVTEQFGPEDRPTYQRTYIMLAPAGDPIDLTNIEPAVPPEEAPVVPWTSVAGKTPNAEGNIVLSFGDLVGTVPTEAIPAIALTDVHTVDSEAAMLALDAQRGDMAIRLDESQSYVLAADDPTQAASWVRLATPPDVVSSVAGRTGHVMLTKADVGLDQVDNTSDLAKPVSAATQDALDAKVPTTRTVATGTGLTGGGDLAADRTLSVAFGTTAGTVAAGDDERLSGNLKAAANLADVASAETARTNLGLGDAATRDVGTTAGTVAAGDDPRFAGGEAIQDQVDDHADTLAQHAAALGAPGYGTVRHSTTRPFGLDAQHAAFPGAARLPDGSLYLVWRQGSNHWTNRDGSLLASRSRDLGRTWTQPVTIVPYAGDGVDYRDPSVSVSRDGTRMYLTYFKGTSAVAAAGAFLRVSTDQGQTWGPEVRMDTLPYAAICAPLVELGTGDLLGFLYGHSGSETQDSVWLVRSSDQGQTWQAPVRLVNGVTDARNYQEPWAVQRGDQLVVLFRWGSGDGIGTIAATNAAATTWGTPGRRFGGSGRPSAVWLSTGTMVVTYRASTGGALVYRASRDGGVSWDAERLLSRPPTGGMMTYASPIETFTGEAFCPYTEEDSAGVVSRLYLSYLSEGGSYTPLGPTPDTRLAVPTRVDDVLYATEFNQPDGPPPPEWTVFSGSPAIRGGRLVSGTQDTTPERLVVDVGTADATVEAHLAFTGGSTTQIGYGLILRYVDPGNFLMVAAEVATGTGVDLHPTQLNVYRNYQGTLYRWYSSTWNTAFTEPTVTLGTAPNPALYSTSYNRLKAEMRGRVIIFYINDVMVHWMNNSTDATTPLGTATRHGIVLNAPVGQQQYCRRFTMIG</sequence>
<protein>
    <recommendedName>
        <fullName evidence="1">Sialidase domain-containing protein</fullName>
    </recommendedName>
</protein>
<gene>
    <name evidence="2" type="ordered locus">Svir_12450</name>
</gene>